<dbReference type="GO" id="GO:0003723">
    <property type="term" value="F:RNA binding"/>
    <property type="evidence" value="ECO:0007669"/>
    <property type="project" value="InterPro"/>
</dbReference>
<feature type="compositionally biased region" description="Gly residues" evidence="3">
    <location>
        <begin position="14"/>
        <end position="23"/>
    </location>
</feature>
<feature type="domain" description="ANTAR" evidence="4">
    <location>
        <begin position="195"/>
        <end position="256"/>
    </location>
</feature>
<dbReference type="Pfam" id="PF03861">
    <property type="entry name" value="ANTAR"/>
    <property type="match status" value="1"/>
</dbReference>
<feature type="compositionally biased region" description="Low complexity" evidence="3">
    <location>
        <begin position="1"/>
        <end position="13"/>
    </location>
</feature>
<comment type="caution">
    <text evidence="5">The sequence shown here is derived from an EMBL/GenBank/DDBJ whole genome shotgun (WGS) entry which is preliminary data.</text>
</comment>
<dbReference type="InterPro" id="IPR005561">
    <property type="entry name" value="ANTAR"/>
</dbReference>
<dbReference type="Pfam" id="PF13185">
    <property type="entry name" value="GAF_2"/>
    <property type="match status" value="1"/>
</dbReference>
<evidence type="ECO:0000256" key="2">
    <source>
        <dbReference type="ARBA" id="ARBA00023163"/>
    </source>
</evidence>
<evidence type="ECO:0000259" key="4">
    <source>
        <dbReference type="PROSITE" id="PS50921"/>
    </source>
</evidence>
<sequence>MDSRGALGTSTAGTGLGGWGPGGDGHHDGHPGDLAVLLDAGREAPDAPDGAALGEPGGIEQLVAAAVAVVPGVQQASSSRADGSGALRSVAATGVLAAEVDRLQQRLGEGPCLDALRGEPVVAVYDVDAEERWPGFRAGAAELGLGGCLPVRVRAGDEDLGALNVHSPWPGALDGSTLDALLLLVAQASADAAHAGPAAPVLARLPAVLGDHDVVRVAAGVLVQRTGATPGEALLVLTRLSRALARPLPVVAADVVDLAVTRATVAPAVGSRRRS</sequence>
<evidence type="ECO:0000313" key="5">
    <source>
        <dbReference type="EMBL" id="RJK97006.1"/>
    </source>
</evidence>
<keyword evidence="6" id="KW-1185">Reference proteome</keyword>
<evidence type="ECO:0000313" key="6">
    <source>
        <dbReference type="Proteomes" id="UP000265614"/>
    </source>
</evidence>
<name>A0A3A3ZLD4_9ACTN</name>
<dbReference type="SMART" id="SM01012">
    <property type="entry name" value="ANTAR"/>
    <property type="match status" value="1"/>
</dbReference>
<dbReference type="OrthoDB" id="3688893at2"/>
<organism evidence="5 6">
    <name type="scientific">Vallicoccus soli</name>
    <dbReference type="NCBI Taxonomy" id="2339232"/>
    <lineage>
        <taxon>Bacteria</taxon>
        <taxon>Bacillati</taxon>
        <taxon>Actinomycetota</taxon>
        <taxon>Actinomycetes</taxon>
        <taxon>Motilibacterales</taxon>
        <taxon>Vallicoccaceae</taxon>
        <taxon>Vallicoccus</taxon>
    </lineage>
</organism>
<dbReference type="EMBL" id="QZEZ01000002">
    <property type="protein sequence ID" value="RJK97006.1"/>
    <property type="molecule type" value="Genomic_DNA"/>
</dbReference>
<dbReference type="Gene3D" id="1.10.10.10">
    <property type="entry name" value="Winged helix-like DNA-binding domain superfamily/Winged helix DNA-binding domain"/>
    <property type="match status" value="1"/>
</dbReference>
<proteinExistence type="predicted"/>
<dbReference type="Gene3D" id="3.30.450.40">
    <property type="match status" value="1"/>
</dbReference>
<evidence type="ECO:0000256" key="3">
    <source>
        <dbReference type="SAM" id="MobiDB-lite"/>
    </source>
</evidence>
<feature type="region of interest" description="Disordered" evidence="3">
    <location>
        <begin position="1"/>
        <end position="34"/>
    </location>
</feature>
<evidence type="ECO:0000256" key="1">
    <source>
        <dbReference type="ARBA" id="ARBA00023015"/>
    </source>
</evidence>
<keyword evidence="1" id="KW-0805">Transcription regulation</keyword>
<dbReference type="InterPro" id="IPR029016">
    <property type="entry name" value="GAF-like_dom_sf"/>
</dbReference>
<reference evidence="5 6" key="1">
    <citation type="submission" date="2018-09" db="EMBL/GenBank/DDBJ databases">
        <title>YIM 75000 draft genome.</title>
        <authorList>
            <person name="Tang S."/>
            <person name="Feng Y."/>
        </authorList>
    </citation>
    <scope>NUCLEOTIDE SEQUENCE [LARGE SCALE GENOMIC DNA]</scope>
    <source>
        <strain evidence="5 6">YIM 75000</strain>
    </source>
</reference>
<accession>A0A3A3ZLD4</accession>
<dbReference type="AlphaFoldDB" id="A0A3A3ZLD4"/>
<dbReference type="InterPro" id="IPR003018">
    <property type="entry name" value="GAF"/>
</dbReference>
<dbReference type="PROSITE" id="PS50921">
    <property type="entry name" value="ANTAR"/>
    <property type="match status" value="1"/>
</dbReference>
<dbReference type="Proteomes" id="UP000265614">
    <property type="component" value="Unassembled WGS sequence"/>
</dbReference>
<dbReference type="InterPro" id="IPR036388">
    <property type="entry name" value="WH-like_DNA-bd_sf"/>
</dbReference>
<keyword evidence="2" id="KW-0804">Transcription</keyword>
<protein>
    <submittedName>
        <fullName evidence="5">ANTAR domain-containing protein</fullName>
    </submittedName>
</protein>
<gene>
    <name evidence="5" type="ORF">D5H78_07155</name>
</gene>
<dbReference type="RefSeq" id="WP_119949722.1">
    <property type="nucleotide sequence ID" value="NZ_QZEZ01000002.1"/>
</dbReference>
<dbReference type="SUPFAM" id="SSF55781">
    <property type="entry name" value="GAF domain-like"/>
    <property type="match status" value="1"/>
</dbReference>